<dbReference type="Pfam" id="PF05013">
    <property type="entry name" value="FGase"/>
    <property type="match status" value="1"/>
</dbReference>
<dbReference type="InterPro" id="IPR007709">
    <property type="entry name" value="N-FG_amidohydro"/>
</dbReference>
<dbReference type="PIRSF" id="PIRSF029730">
    <property type="entry name" value="UCP029730"/>
    <property type="match status" value="1"/>
</dbReference>
<dbReference type="RefSeq" id="WP_147852144.1">
    <property type="nucleotide sequence ID" value="NZ_VDUZ01000072.1"/>
</dbReference>
<dbReference type="AlphaFoldDB" id="A0A5C8P8V3"/>
<gene>
    <name evidence="1" type="ORF">FHP25_37540</name>
</gene>
<organism evidence="1 2">
    <name type="scientific">Vineibacter terrae</name>
    <dbReference type="NCBI Taxonomy" id="2586908"/>
    <lineage>
        <taxon>Bacteria</taxon>
        <taxon>Pseudomonadati</taxon>
        <taxon>Pseudomonadota</taxon>
        <taxon>Alphaproteobacteria</taxon>
        <taxon>Hyphomicrobiales</taxon>
        <taxon>Vineibacter</taxon>
    </lineage>
</organism>
<sequence>MPSLLSAGDPPPFATINPAGSFPLLLLCDHAGKAVPRALDGLGIAAQELARHIGWDIGALDVATELARLLDAPLVASTYSRLVIDCNRWPGGEGSIPEISDGTKVPGNAGLTEAGIRARADACFWPYHNEVERLIADFAARGVKPALLVVHSFTPAMGGVQRPWQLGVLWRSDERLPLPLLAELRKLDGVLTGDNEPYSARASYEYTLTAHADSHGLPHCSLEIRQDLIRTRENATAWARRLAPAVTAAVAAALADSRP</sequence>
<name>A0A5C8P8V3_9HYPH</name>
<dbReference type="Gene3D" id="3.40.630.40">
    <property type="entry name" value="Zn-dependent exopeptidases"/>
    <property type="match status" value="1"/>
</dbReference>
<reference evidence="1 2" key="1">
    <citation type="submission" date="2019-06" db="EMBL/GenBank/DDBJ databases">
        <title>New taxonomy in bacterial strain CC-CFT640, isolated from vineyard.</title>
        <authorList>
            <person name="Lin S.-Y."/>
            <person name="Tsai C.-F."/>
            <person name="Young C.-C."/>
        </authorList>
    </citation>
    <scope>NUCLEOTIDE SEQUENCE [LARGE SCALE GENOMIC DNA]</scope>
    <source>
        <strain evidence="1 2">CC-CFT640</strain>
    </source>
</reference>
<dbReference type="InterPro" id="IPR011227">
    <property type="entry name" value="UCP029730"/>
</dbReference>
<comment type="caution">
    <text evidence="1">The sequence shown here is derived from an EMBL/GenBank/DDBJ whole genome shotgun (WGS) entry which is preliminary data.</text>
</comment>
<keyword evidence="2" id="KW-1185">Reference proteome</keyword>
<keyword evidence="1" id="KW-0378">Hydrolase</keyword>
<dbReference type="Proteomes" id="UP000321638">
    <property type="component" value="Unassembled WGS sequence"/>
</dbReference>
<dbReference type="OrthoDB" id="9815326at2"/>
<protein>
    <submittedName>
        <fullName evidence="1">N-formylglutamate amidohydrolase</fullName>
    </submittedName>
</protein>
<dbReference type="SUPFAM" id="SSF53187">
    <property type="entry name" value="Zn-dependent exopeptidases"/>
    <property type="match status" value="1"/>
</dbReference>
<accession>A0A5C8P8V3</accession>
<evidence type="ECO:0000313" key="2">
    <source>
        <dbReference type="Proteomes" id="UP000321638"/>
    </source>
</evidence>
<dbReference type="GO" id="GO:0016787">
    <property type="term" value="F:hydrolase activity"/>
    <property type="evidence" value="ECO:0007669"/>
    <property type="project" value="UniProtKB-KW"/>
</dbReference>
<evidence type="ECO:0000313" key="1">
    <source>
        <dbReference type="EMBL" id="TXL69785.1"/>
    </source>
</evidence>
<proteinExistence type="predicted"/>
<dbReference type="EMBL" id="VDUZ01000072">
    <property type="protein sequence ID" value="TXL69785.1"/>
    <property type="molecule type" value="Genomic_DNA"/>
</dbReference>